<keyword evidence="3" id="KW-1185">Reference proteome</keyword>
<feature type="non-terminal residue" evidence="2">
    <location>
        <position position="113"/>
    </location>
</feature>
<dbReference type="GO" id="GO:0016787">
    <property type="term" value="F:hydrolase activity"/>
    <property type="evidence" value="ECO:0007669"/>
    <property type="project" value="UniProtKB-KW"/>
</dbReference>
<dbReference type="EMBL" id="BKCP01011971">
    <property type="protein sequence ID" value="GER55632.1"/>
    <property type="molecule type" value="Genomic_DNA"/>
</dbReference>
<accession>A0A5A7RDP4</accession>
<name>A0A5A7RDP4_STRAF</name>
<evidence type="ECO:0000256" key="1">
    <source>
        <dbReference type="SAM" id="Phobius"/>
    </source>
</evidence>
<dbReference type="Proteomes" id="UP000325081">
    <property type="component" value="Unassembled WGS sequence"/>
</dbReference>
<dbReference type="OrthoDB" id="6363363at2759"/>
<keyword evidence="1" id="KW-1133">Transmembrane helix</keyword>
<organism evidence="2 3">
    <name type="scientific">Striga asiatica</name>
    <name type="common">Asiatic witchweed</name>
    <name type="synonym">Buchnera asiatica</name>
    <dbReference type="NCBI Taxonomy" id="4170"/>
    <lineage>
        <taxon>Eukaryota</taxon>
        <taxon>Viridiplantae</taxon>
        <taxon>Streptophyta</taxon>
        <taxon>Embryophyta</taxon>
        <taxon>Tracheophyta</taxon>
        <taxon>Spermatophyta</taxon>
        <taxon>Magnoliopsida</taxon>
        <taxon>eudicotyledons</taxon>
        <taxon>Gunneridae</taxon>
        <taxon>Pentapetalae</taxon>
        <taxon>asterids</taxon>
        <taxon>lamiids</taxon>
        <taxon>Lamiales</taxon>
        <taxon>Orobanchaceae</taxon>
        <taxon>Buchnereae</taxon>
        <taxon>Striga</taxon>
    </lineage>
</organism>
<keyword evidence="1" id="KW-0812">Transmembrane</keyword>
<proteinExistence type="predicted"/>
<keyword evidence="1" id="KW-0472">Membrane</keyword>
<dbReference type="AlphaFoldDB" id="A0A5A7RDP4"/>
<feature type="transmembrane region" description="Helical" evidence="1">
    <location>
        <begin position="83"/>
        <end position="103"/>
    </location>
</feature>
<comment type="caution">
    <text evidence="2">The sequence shown here is derived from an EMBL/GenBank/DDBJ whole genome shotgun (WGS) entry which is preliminary data.</text>
</comment>
<sequence>MVKLPVIKIINTKGHTSRYIRNTEKVKKIGFCNRGLDFSWVVRKLPLDSEQYYEDLMGNGISEVRVKWGGKRLVEERRKDSGAGWSVGLWLFPAIRTVIYLFSLKLRYSHQVK</sequence>
<gene>
    <name evidence="2" type="ORF">STAS_33315</name>
</gene>
<evidence type="ECO:0000313" key="2">
    <source>
        <dbReference type="EMBL" id="GER55632.1"/>
    </source>
</evidence>
<protein>
    <submittedName>
        <fullName evidence="2">Hydrolase</fullName>
    </submittedName>
</protein>
<evidence type="ECO:0000313" key="3">
    <source>
        <dbReference type="Proteomes" id="UP000325081"/>
    </source>
</evidence>
<keyword evidence="2" id="KW-0378">Hydrolase</keyword>
<reference evidence="3" key="1">
    <citation type="journal article" date="2019" name="Curr. Biol.">
        <title>Genome Sequence of Striga asiatica Provides Insight into the Evolution of Plant Parasitism.</title>
        <authorList>
            <person name="Yoshida S."/>
            <person name="Kim S."/>
            <person name="Wafula E.K."/>
            <person name="Tanskanen J."/>
            <person name="Kim Y.M."/>
            <person name="Honaas L."/>
            <person name="Yang Z."/>
            <person name="Spallek T."/>
            <person name="Conn C.E."/>
            <person name="Ichihashi Y."/>
            <person name="Cheong K."/>
            <person name="Cui S."/>
            <person name="Der J.P."/>
            <person name="Gundlach H."/>
            <person name="Jiao Y."/>
            <person name="Hori C."/>
            <person name="Ishida J.K."/>
            <person name="Kasahara H."/>
            <person name="Kiba T."/>
            <person name="Kim M.S."/>
            <person name="Koo N."/>
            <person name="Laohavisit A."/>
            <person name="Lee Y.H."/>
            <person name="Lumba S."/>
            <person name="McCourt P."/>
            <person name="Mortimer J.C."/>
            <person name="Mutuku J.M."/>
            <person name="Nomura T."/>
            <person name="Sasaki-Sekimoto Y."/>
            <person name="Seto Y."/>
            <person name="Wang Y."/>
            <person name="Wakatake T."/>
            <person name="Sakakibara H."/>
            <person name="Demura T."/>
            <person name="Yamaguchi S."/>
            <person name="Yoneyama K."/>
            <person name="Manabe R.I."/>
            <person name="Nelson D.C."/>
            <person name="Schulman A.H."/>
            <person name="Timko M.P."/>
            <person name="dePamphilis C.W."/>
            <person name="Choi D."/>
            <person name="Shirasu K."/>
        </authorList>
    </citation>
    <scope>NUCLEOTIDE SEQUENCE [LARGE SCALE GENOMIC DNA]</scope>
    <source>
        <strain evidence="3">cv. UVA1</strain>
    </source>
</reference>